<feature type="transmembrane region" description="Helical" evidence="9">
    <location>
        <begin position="98"/>
        <end position="122"/>
    </location>
</feature>
<feature type="transmembrane region" description="Helical" evidence="9">
    <location>
        <begin position="172"/>
        <end position="191"/>
    </location>
</feature>
<evidence type="ECO:0000313" key="12">
    <source>
        <dbReference type="EMBL" id="KIW52929.1"/>
    </source>
</evidence>
<dbReference type="GO" id="GO:0005886">
    <property type="term" value="C:plasma membrane"/>
    <property type="evidence" value="ECO:0007669"/>
    <property type="project" value="TreeGrafter"/>
</dbReference>
<dbReference type="GeneID" id="25330445"/>
<dbReference type="SUPFAM" id="SSF54631">
    <property type="entry name" value="CBS-domain pair"/>
    <property type="match status" value="1"/>
</dbReference>
<evidence type="ECO:0000256" key="4">
    <source>
        <dbReference type="ARBA" id="ARBA00022989"/>
    </source>
</evidence>
<dbReference type="STRING" id="348802.A0A0D2EYU7"/>
<reference evidence="12 13" key="1">
    <citation type="submission" date="2015-01" db="EMBL/GenBank/DDBJ databases">
        <title>The Genome Sequence of Exophiala xenobiotica CBS118157.</title>
        <authorList>
            <consortium name="The Broad Institute Genomics Platform"/>
            <person name="Cuomo C."/>
            <person name="de Hoog S."/>
            <person name="Gorbushina A."/>
            <person name="Stielow B."/>
            <person name="Teixiera M."/>
            <person name="Abouelleil A."/>
            <person name="Chapman S.B."/>
            <person name="Priest M."/>
            <person name="Young S.K."/>
            <person name="Wortman J."/>
            <person name="Nusbaum C."/>
            <person name="Birren B."/>
        </authorList>
    </citation>
    <scope>NUCLEOTIDE SEQUENCE [LARGE SCALE GENOMIC DNA]</scope>
    <source>
        <strain evidence="12 13">CBS 118157</strain>
    </source>
</reference>
<dbReference type="AlphaFoldDB" id="A0A0D2EYU7"/>
<feature type="transmembrane region" description="Helical" evidence="9">
    <location>
        <begin position="539"/>
        <end position="565"/>
    </location>
</feature>
<feature type="transmembrane region" description="Helical" evidence="9">
    <location>
        <begin position="282"/>
        <end position="299"/>
    </location>
</feature>
<name>A0A0D2EYU7_9EURO</name>
<evidence type="ECO:0000256" key="8">
    <source>
        <dbReference type="PROSITE-ProRule" id="PRU00703"/>
    </source>
</evidence>
<keyword evidence="5 9" id="KW-0406">Ion transport</keyword>
<dbReference type="InterPro" id="IPR014743">
    <property type="entry name" value="Cl-channel_core"/>
</dbReference>
<dbReference type="InterPro" id="IPR000644">
    <property type="entry name" value="CBS_dom"/>
</dbReference>
<accession>A0A0D2EYU7</accession>
<dbReference type="PROSITE" id="PS51371">
    <property type="entry name" value="CBS"/>
    <property type="match status" value="1"/>
</dbReference>
<feature type="transmembrane region" description="Helical" evidence="9">
    <location>
        <begin position="311"/>
        <end position="334"/>
    </location>
</feature>
<dbReference type="PANTHER" id="PTHR45711:SF3">
    <property type="entry name" value="CLC CHANNEL"/>
    <property type="match status" value="1"/>
</dbReference>
<dbReference type="Pfam" id="PF00654">
    <property type="entry name" value="Voltage_CLC"/>
    <property type="match status" value="1"/>
</dbReference>
<comment type="caution">
    <text evidence="9">Lacks conserved residue(s) required for the propagation of feature annotation.</text>
</comment>
<evidence type="ECO:0000256" key="5">
    <source>
        <dbReference type="ARBA" id="ARBA00023065"/>
    </source>
</evidence>
<gene>
    <name evidence="12" type="ORF">PV05_08537</name>
</gene>
<evidence type="ECO:0000256" key="7">
    <source>
        <dbReference type="ARBA" id="ARBA00023214"/>
    </source>
</evidence>
<dbReference type="GO" id="GO:0005794">
    <property type="term" value="C:Golgi apparatus"/>
    <property type="evidence" value="ECO:0007669"/>
    <property type="project" value="TreeGrafter"/>
</dbReference>
<evidence type="ECO:0000256" key="10">
    <source>
        <dbReference type="SAM" id="MobiDB-lite"/>
    </source>
</evidence>
<keyword evidence="4 9" id="KW-1133">Transmembrane helix</keyword>
<dbReference type="InterPro" id="IPR001807">
    <property type="entry name" value="ClC"/>
</dbReference>
<evidence type="ECO:0000256" key="1">
    <source>
        <dbReference type="ARBA" id="ARBA00004141"/>
    </source>
</evidence>
<dbReference type="InterPro" id="IPR046342">
    <property type="entry name" value="CBS_dom_sf"/>
</dbReference>
<feature type="transmembrane region" description="Helical" evidence="9">
    <location>
        <begin position="484"/>
        <end position="505"/>
    </location>
</feature>
<dbReference type="SUPFAM" id="SSF81340">
    <property type="entry name" value="Clc chloride channel"/>
    <property type="match status" value="1"/>
</dbReference>
<organism evidence="12 13">
    <name type="scientific">Exophiala xenobiotica</name>
    <dbReference type="NCBI Taxonomy" id="348802"/>
    <lineage>
        <taxon>Eukaryota</taxon>
        <taxon>Fungi</taxon>
        <taxon>Dikarya</taxon>
        <taxon>Ascomycota</taxon>
        <taxon>Pezizomycotina</taxon>
        <taxon>Eurotiomycetes</taxon>
        <taxon>Chaetothyriomycetidae</taxon>
        <taxon>Chaetothyriales</taxon>
        <taxon>Herpotrichiellaceae</taxon>
        <taxon>Exophiala</taxon>
    </lineage>
</organism>
<comment type="subcellular location">
    <subcellularLocation>
        <location evidence="1 9">Membrane</location>
        <topology evidence="1 9">Multi-pass membrane protein</topology>
    </subcellularLocation>
</comment>
<evidence type="ECO:0000256" key="9">
    <source>
        <dbReference type="RuleBase" id="RU361221"/>
    </source>
</evidence>
<protein>
    <recommendedName>
        <fullName evidence="9">Chloride channel protein</fullName>
    </recommendedName>
</protein>
<evidence type="ECO:0000313" key="13">
    <source>
        <dbReference type="Proteomes" id="UP000054342"/>
    </source>
</evidence>
<proteinExistence type="inferred from homology"/>
<evidence type="ECO:0000256" key="6">
    <source>
        <dbReference type="ARBA" id="ARBA00023136"/>
    </source>
</evidence>
<dbReference type="GO" id="GO:0005769">
    <property type="term" value="C:early endosome"/>
    <property type="evidence" value="ECO:0007669"/>
    <property type="project" value="TreeGrafter"/>
</dbReference>
<dbReference type="PRINTS" id="PR00762">
    <property type="entry name" value="CLCHANNEL"/>
</dbReference>
<feature type="region of interest" description="Disordered" evidence="10">
    <location>
        <begin position="200"/>
        <end position="225"/>
    </location>
</feature>
<keyword evidence="7 9" id="KW-0868">Chloride</keyword>
<keyword evidence="13" id="KW-1185">Reference proteome</keyword>
<feature type="domain" description="CBS" evidence="11">
    <location>
        <begin position="728"/>
        <end position="784"/>
    </location>
</feature>
<dbReference type="HOGENOM" id="CLU_003181_2_1_1"/>
<keyword evidence="8" id="KW-0129">CBS domain</keyword>
<dbReference type="GO" id="GO:0005247">
    <property type="term" value="F:voltage-gated chloride channel activity"/>
    <property type="evidence" value="ECO:0007669"/>
    <property type="project" value="TreeGrafter"/>
</dbReference>
<dbReference type="EMBL" id="KN847321">
    <property type="protein sequence ID" value="KIW52929.1"/>
    <property type="molecule type" value="Genomic_DNA"/>
</dbReference>
<sequence length="784" mass="85097">MAADDEHADERTHLLHRGSRLGSVARDVEAASVVSSHVSKEEQALGETAVGERLPYNDYTTIDWLHDLVKDSYRHRSVHSKKGLRHVLVSAFDSCEGWIAAALIGTLTACVAFLVDVAVATISDWKTGHCRSNPFASKENCCTPRSPLDTLSDPGETCSDWIYWTDNYWSGFAIYLAFALLFGIISGTVTLTTKRALPATAPGSGDKGPVPKSVDESNDTAAKTAPSGKSMYMAAGSGIPEIKTILSGFVIPHFLDLNVLIVKAVGSVFAVSTGMCLGKEGPFVHISTCVAYLVGVRFPKYRENGRKLREILAAGCASGLSVAFGAPIGGVLFAYEEISTYFPRKVLWRAFICSLFAAMTLKALNPTGTGRLVLFETSYGTTYQPYHYPVFVLLGVAGGVFGGAFCKANFLWSRGFRKYNIIKSYPVLEVALVVVATALLQYPNPLTREPGDIIIKNLLVDCSDGSRTDYVCVQEGQASPTPRYLGWLVYGTMVKLVLTIITFGIKVPSGIIIPALDGGAFFGRLIGQVPFLAESISPGIFAMVGAGAFLAGVSRMTISLAVIMFELTGELEFILPNMIGIMVAKWTADALEREGVYDLAQTVLGHPFLDLDHAMKLVQKDAHLVEELIPPQQTMREITVDVPESGVVPRALMNEKLLQLRRRGLMDAGLVLVQKGMLQGYLAEGELEFGLETLAQTFSEGCLVRLLPVAAGAGVFAHEQELDMAHFVDRTPLTINARAPMEYAVEMFGKLGLRHLCVTEENTGRLVGVIIKKRLVVWLEGLKH</sequence>
<dbReference type="Proteomes" id="UP000054342">
    <property type="component" value="Unassembled WGS sequence"/>
</dbReference>
<dbReference type="PANTHER" id="PTHR45711">
    <property type="entry name" value="CHLORIDE CHANNEL PROTEIN"/>
    <property type="match status" value="1"/>
</dbReference>
<comment type="similarity">
    <text evidence="9">Belongs to the chloride channel (TC 2.A.49) family.</text>
</comment>
<feature type="transmembrane region" description="Helical" evidence="9">
    <location>
        <begin position="386"/>
        <end position="412"/>
    </location>
</feature>
<dbReference type="Gene3D" id="1.10.3080.10">
    <property type="entry name" value="Clc chloride channel"/>
    <property type="match status" value="1"/>
</dbReference>
<dbReference type="OrthoDB" id="44789at2759"/>
<evidence type="ECO:0000259" key="11">
    <source>
        <dbReference type="PROSITE" id="PS51371"/>
    </source>
</evidence>
<evidence type="ECO:0000256" key="2">
    <source>
        <dbReference type="ARBA" id="ARBA00022448"/>
    </source>
</evidence>
<evidence type="ECO:0000256" key="3">
    <source>
        <dbReference type="ARBA" id="ARBA00022692"/>
    </source>
</evidence>
<dbReference type="RefSeq" id="XP_013313513.1">
    <property type="nucleotide sequence ID" value="XM_013458059.1"/>
</dbReference>
<keyword evidence="3 9" id="KW-0812">Transmembrane</keyword>
<dbReference type="CDD" id="cd03684">
    <property type="entry name" value="ClC_3_like"/>
    <property type="match status" value="1"/>
</dbReference>
<keyword evidence="6 9" id="KW-0472">Membrane</keyword>
<keyword evidence="2 9" id="KW-0813">Transport</keyword>